<dbReference type="InterPro" id="IPR052901">
    <property type="entry name" value="Bact_TGase-like"/>
</dbReference>
<feature type="transmembrane region" description="Helical" evidence="2">
    <location>
        <begin position="151"/>
        <end position="180"/>
    </location>
</feature>
<feature type="region of interest" description="Disordered" evidence="1">
    <location>
        <begin position="312"/>
        <end position="339"/>
    </location>
</feature>
<evidence type="ECO:0000256" key="2">
    <source>
        <dbReference type="SAM" id="Phobius"/>
    </source>
</evidence>
<sequence>MSWSLKVTGAAALATVLASLSLFPAYDGQQWLWASLVTIAFVGAVGLGLRQLGTPRFLVPLGQLAALGWAFILLCANEGLKFGFLPTGEAVQILAERINDGLLIVVRFAPPVPYDADLVVVTALGIGLVAIAVDTLAVTVKLVPWAGLPLLLLYSIPATTVSGGVSALAFVPAAVGYILLLMSEGRDRLSHWGRIIGFRESPTPQDGVQTSLLGQTGRRVGAAVIGLAVIVPALIPALPEGVFGTGSGPGFGKGNTTIRVNNPVLDLKRNLNLPQNIELMKFTTNYENNTSDPWYIRLVVLDQFNNGVWSPSQRSVQDVQRRGANDQGQLPRPPGLDASTQAKSYSFSFEVSKLDSKWLPLPYPASTIEAPGTLRYDAGTLDVVTTRSTAGMSYRVDALNVNPSPEDLNRAGAAPEDIEKQYTELPGDIPDQVADLAASIVKEAGATTAHEKAVALQNWFRSEFTYDTTVRTGHSGSELIDFIEDKRGYCEQFSATMAIMARALGIPARVAVGYLPGVAKGNTYTISAHDAHAWTEVYFAGYGWLAFEPTPSGRAPFTPRWAERFDPQETPTTGPSSDLPTTDPSFTGGPVGGDPEDPLRGPNGIPLAGPQSGGPPAGLIPALIVIGVLLLLASPGVSRLLMRRARLRRVEPDRLAEGAWNELADTMVDLGLPWNEAATPRATGQRLANRVPASGHAALEQLVRSVERARYARDPGDLGDVRGALSTLISALRAGTRRSRVVLSFVFPPSLWRQFRQVSRLFGWLLDGWDTVFHALSNRLRRVPQAVSHRDS</sequence>
<dbReference type="Pfam" id="PF13559">
    <property type="entry name" value="DUF4129"/>
    <property type="match status" value="1"/>
</dbReference>
<feature type="region of interest" description="Disordered" evidence="1">
    <location>
        <begin position="564"/>
        <end position="612"/>
    </location>
</feature>
<dbReference type="PANTHER" id="PTHR42736">
    <property type="entry name" value="PROTEIN-GLUTAMINE GAMMA-GLUTAMYLTRANSFERASE"/>
    <property type="match status" value="1"/>
</dbReference>
<feature type="compositionally biased region" description="Polar residues" evidence="1">
    <location>
        <begin position="569"/>
        <end position="585"/>
    </location>
</feature>
<feature type="transmembrane region" description="Helical" evidence="2">
    <location>
        <begin position="31"/>
        <end position="50"/>
    </location>
</feature>
<dbReference type="EMBL" id="JBHRZH010000004">
    <property type="protein sequence ID" value="MFC3759836.1"/>
    <property type="molecule type" value="Genomic_DNA"/>
</dbReference>
<evidence type="ECO:0000313" key="5">
    <source>
        <dbReference type="Proteomes" id="UP001595699"/>
    </source>
</evidence>
<dbReference type="Gene3D" id="3.10.620.30">
    <property type="match status" value="1"/>
</dbReference>
<proteinExistence type="predicted"/>
<dbReference type="InterPro" id="IPR002931">
    <property type="entry name" value="Transglutaminase-like"/>
</dbReference>
<comment type="caution">
    <text evidence="4">The sequence shown here is derived from an EMBL/GenBank/DDBJ whole genome shotgun (WGS) entry which is preliminary data.</text>
</comment>
<keyword evidence="5" id="KW-1185">Reference proteome</keyword>
<feature type="domain" description="Transglutaminase-like" evidence="3">
    <location>
        <begin position="482"/>
        <end position="551"/>
    </location>
</feature>
<dbReference type="InterPro" id="IPR021878">
    <property type="entry name" value="TgpA_N"/>
</dbReference>
<dbReference type="Pfam" id="PF01841">
    <property type="entry name" value="Transglut_core"/>
    <property type="match status" value="1"/>
</dbReference>
<dbReference type="RefSeq" id="WP_205120324.1">
    <property type="nucleotide sequence ID" value="NZ_JAFBCM010000001.1"/>
</dbReference>
<name>A0ABV7Y3K8_9ACTN</name>
<dbReference type="InterPro" id="IPR038765">
    <property type="entry name" value="Papain-like_cys_pep_sf"/>
</dbReference>
<keyword evidence="2" id="KW-1133">Transmembrane helix</keyword>
<keyword evidence="2" id="KW-0472">Membrane</keyword>
<feature type="transmembrane region" description="Helical" evidence="2">
    <location>
        <begin position="619"/>
        <end position="641"/>
    </location>
</feature>
<accession>A0ABV7Y3K8</accession>
<keyword evidence="2" id="KW-0812">Transmembrane</keyword>
<dbReference type="InterPro" id="IPR025403">
    <property type="entry name" value="TgpA-like_C"/>
</dbReference>
<dbReference type="Pfam" id="PF11992">
    <property type="entry name" value="TgpA_N"/>
    <property type="match status" value="1"/>
</dbReference>
<protein>
    <submittedName>
        <fullName evidence="4">DUF3488 and DUF4129 domain-containing transglutaminase family protein</fullName>
    </submittedName>
</protein>
<dbReference type="SUPFAM" id="SSF54001">
    <property type="entry name" value="Cysteine proteinases"/>
    <property type="match status" value="1"/>
</dbReference>
<gene>
    <name evidence="4" type="ORF">ACFOUW_03235</name>
</gene>
<reference evidence="5" key="1">
    <citation type="journal article" date="2019" name="Int. J. Syst. Evol. Microbiol.">
        <title>The Global Catalogue of Microorganisms (GCM) 10K type strain sequencing project: providing services to taxonomists for standard genome sequencing and annotation.</title>
        <authorList>
            <consortium name="The Broad Institute Genomics Platform"/>
            <consortium name="The Broad Institute Genome Sequencing Center for Infectious Disease"/>
            <person name="Wu L."/>
            <person name="Ma J."/>
        </authorList>
    </citation>
    <scope>NUCLEOTIDE SEQUENCE [LARGE SCALE GENOMIC DNA]</scope>
    <source>
        <strain evidence="5">CGMCC 4.7241</strain>
    </source>
</reference>
<evidence type="ECO:0000313" key="4">
    <source>
        <dbReference type="EMBL" id="MFC3759836.1"/>
    </source>
</evidence>
<feature type="transmembrane region" description="Helical" evidence="2">
    <location>
        <begin position="118"/>
        <end position="139"/>
    </location>
</feature>
<dbReference type="SMART" id="SM00460">
    <property type="entry name" value="TGc"/>
    <property type="match status" value="1"/>
</dbReference>
<evidence type="ECO:0000259" key="3">
    <source>
        <dbReference type="SMART" id="SM00460"/>
    </source>
</evidence>
<dbReference type="Proteomes" id="UP001595699">
    <property type="component" value="Unassembled WGS sequence"/>
</dbReference>
<dbReference type="PANTHER" id="PTHR42736:SF1">
    <property type="entry name" value="PROTEIN-GLUTAMINE GAMMA-GLUTAMYLTRANSFERASE"/>
    <property type="match status" value="1"/>
</dbReference>
<evidence type="ECO:0000256" key="1">
    <source>
        <dbReference type="SAM" id="MobiDB-lite"/>
    </source>
</evidence>
<organism evidence="4 5">
    <name type="scientific">Tenggerimyces flavus</name>
    <dbReference type="NCBI Taxonomy" id="1708749"/>
    <lineage>
        <taxon>Bacteria</taxon>
        <taxon>Bacillati</taxon>
        <taxon>Actinomycetota</taxon>
        <taxon>Actinomycetes</taxon>
        <taxon>Propionibacteriales</taxon>
        <taxon>Nocardioidaceae</taxon>
        <taxon>Tenggerimyces</taxon>
    </lineage>
</organism>